<dbReference type="Gene3D" id="1.10.287.1260">
    <property type="match status" value="1"/>
</dbReference>
<evidence type="ECO:0000256" key="5">
    <source>
        <dbReference type="SAM" id="Phobius"/>
    </source>
</evidence>
<dbReference type="EMBL" id="JAPNKE010000002">
    <property type="protein sequence ID" value="MCY1008849.1"/>
    <property type="molecule type" value="Genomic_DNA"/>
</dbReference>
<evidence type="ECO:0000313" key="7">
    <source>
        <dbReference type="EMBL" id="MCY1008849.1"/>
    </source>
</evidence>
<accession>A0A9X3IZQ7</accession>
<dbReference type="GO" id="GO:0016020">
    <property type="term" value="C:membrane"/>
    <property type="evidence" value="ECO:0007669"/>
    <property type="project" value="UniProtKB-SubCell"/>
</dbReference>
<feature type="transmembrane region" description="Helical" evidence="5">
    <location>
        <begin position="148"/>
        <end position="168"/>
    </location>
</feature>
<comment type="caution">
    <text evidence="7">The sequence shown here is derived from an EMBL/GenBank/DDBJ whole genome shotgun (WGS) entry which is preliminary data.</text>
</comment>
<sequence length="378" mass="39756">MTGRGARVMLARRVEELDLNKLLASPELQAAGGLILALVIGYAISTALAGALARAAARRQGDLGEHLLALMRRPVWTTVVVVALEWAGDRLKLVEQTAFDAVLGTVVVVVWVTTLVRAADEVLLALVRGASAGQTGPAAGRATGLVHFLVRGVVLLAGLYLVMVLWGLDVRAWQVSAGVAGAVLGFAAQDSLGNLVSAVLLYGDAPLRIGDVIVVEERLRGRVTDIGWRSTRVLTNDGVEVNLPNALLGTWRIVNESAGPHQAVRLACEFTVEFGRTAEELRAIVLPGVTALPELRPDLPAELQFRGPTAAGLRFALLVYLADPSRRSQGLDVANTHILRSLRAAGVALAHQGHDVHLGGPLAAGLRAALVPGPKGMS</sequence>
<dbReference type="InterPro" id="IPR010920">
    <property type="entry name" value="LSM_dom_sf"/>
</dbReference>
<feature type="transmembrane region" description="Helical" evidence="5">
    <location>
        <begin position="30"/>
        <end position="53"/>
    </location>
</feature>
<proteinExistence type="predicted"/>
<dbReference type="GO" id="GO:0008381">
    <property type="term" value="F:mechanosensitive monoatomic ion channel activity"/>
    <property type="evidence" value="ECO:0007669"/>
    <property type="project" value="UniProtKB-ARBA"/>
</dbReference>
<dbReference type="AlphaFoldDB" id="A0A9X3IZQ7"/>
<dbReference type="RefSeq" id="WP_267771476.1">
    <property type="nucleotide sequence ID" value="NZ_JAPNKE010000002.1"/>
</dbReference>
<evidence type="ECO:0000256" key="3">
    <source>
        <dbReference type="ARBA" id="ARBA00022989"/>
    </source>
</evidence>
<reference evidence="7" key="1">
    <citation type="submission" date="2022-11" db="EMBL/GenBank/DDBJ databases">
        <title>Minimal conservation of predation-associated metabolite biosynthetic gene clusters underscores biosynthetic potential of Myxococcota including descriptions for ten novel species: Archangium lansinium sp. nov., Myxococcus landrumus sp. nov., Nannocystis bai.</title>
        <authorList>
            <person name="Ahearne A."/>
            <person name="Stevens C."/>
            <person name="Phillips K."/>
        </authorList>
    </citation>
    <scope>NUCLEOTIDE SEQUENCE</scope>
    <source>
        <strain evidence="7">Na p29</strain>
    </source>
</reference>
<evidence type="ECO:0000313" key="8">
    <source>
        <dbReference type="Proteomes" id="UP001150924"/>
    </source>
</evidence>
<evidence type="ECO:0000256" key="2">
    <source>
        <dbReference type="ARBA" id="ARBA00022692"/>
    </source>
</evidence>
<dbReference type="PANTHER" id="PTHR30566">
    <property type="entry name" value="YNAI-RELATED MECHANOSENSITIVE ION CHANNEL"/>
    <property type="match status" value="1"/>
</dbReference>
<keyword evidence="8" id="KW-1185">Reference proteome</keyword>
<evidence type="ECO:0000256" key="1">
    <source>
        <dbReference type="ARBA" id="ARBA00004370"/>
    </source>
</evidence>
<evidence type="ECO:0000256" key="4">
    <source>
        <dbReference type="ARBA" id="ARBA00023136"/>
    </source>
</evidence>
<dbReference type="SUPFAM" id="SSF50182">
    <property type="entry name" value="Sm-like ribonucleoproteins"/>
    <property type="match status" value="1"/>
</dbReference>
<dbReference type="Gene3D" id="2.30.30.60">
    <property type="match status" value="1"/>
</dbReference>
<evidence type="ECO:0000259" key="6">
    <source>
        <dbReference type="Pfam" id="PF00924"/>
    </source>
</evidence>
<dbReference type="Proteomes" id="UP001150924">
    <property type="component" value="Unassembled WGS sequence"/>
</dbReference>
<gene>
    <name evidence="7" type="ORF">OV079_25490</name>
</gene>
<protein>
    <submittedName>
        <fullName evidence="7">Mechanosensitive ion channel</fullName>
    </submittedName>
</protein>
<keyword evidence="2 5" id="KW-0812">Transmembrane</keyword>
<dbReference type="InterPro" id="IPR006685">
    <property type="entry name" value="MscS_channel_2nd"/>
</dbReference>
<comment type="subcellular location">
    <subcellularLocation>
        <location evidence="1">Membrane</location>
    </subcellularLocation>
</comment>
<dbReference type="PANTHER" id="PTHR30566:SF5">
    <property type="entry name" value="MECHANOSENSITIVE ION CHANNEL PROTEIN 1, MITOCHONDRIAL-RELATED"/>
    <property type="match status" value="1"/>
</dbReference>
<dbReference type="Pfam" id="PF00924">
    <property type="entry name" value="MS_channel_2nd"/>
    <property type="match status" value="1"/>
</dbReference>
<name>A0A9X3IZQ7_9BACT</name>
<keyword evidence="3 5" id="KW-1133">Transmembrane helix</keyword>
<dbReference type="InterPro" id="IPR023408">
    <property type="entry name" value="MscS_beta-dom_sf"/>
</dbReference>
<feature type="domain" description="Mechanosensitive ion channel MscS" evidence="6">
    <location>
        <begin position="190"/>
        <end position="256"/>
    </location>
</feature>
<keyword evidence="4 5" id="KW-0472">Membrane</keyword>
<organism evidence="7 8">
    <name type="scientific">Nannocystis pusilla</name>
    <dbReference type="NCBI Taxonomy" id="889268"/>
    <lineage>
        <taxon>Bacteria</taxon>
        <taxon>Pseudomonadati</taxon>
        <taxon>Myxococcota</taxon>
        <taxon>Polyangia</taxon>
        <taxon>Nannocystales</taxon>
        <taxon>Nannocystaceae</taxon>
        <taxon>Nannocystis</taxon>
    </lineage>
</organism>